<evidence type="ECO:0000256" key="3">
    <source>
        <dbReference type="ARBA" id="ARBA00012438"/>
    </source>
</evidence>
<organism evidence="12 13">
    <name type="scientific">Povalibacter uvarum</name>
    <dbReference type="NCBI Taxonomy" id="732238"/>
    <lineage>
        <taxon>Bacteria</taxon>
        <taxon>Pseudomonadati</taxon>
        <taxon>Pseudomonadota</taxon>
        <taxon>Gammaproteobacteria</taxon>
        <taxon>Steroidobacterales</taxon>
        <taxon>Steroidobacteraceae</taxon>
        <taxon>Povalibacter</taxon>
    </lineage>
</organism>
<keyword evidence="5" id="KW-0597">Phosphoprotein</keyword>
<keyword evidence="7 9" id="KW-1133">Transmembrane helix</keyword>
<dbReference type="SMART" id="SM00387">
    <property type="entry name" value="HATPase_c"/>
    <property type="match status" value="1"/>
</dbReference>
<reference evidence="12 13" key="1">
    <citation type="submission" date="2020-08" db="EMBL/GenBank/DDBJ databases">
        <title>Genomic Encyclopedia of Type Strains, Phase IV (KMG-IV): sequencing the most valuable type-strain genomes for metagenomic binning, comparative biology and taxonomic classification.</title>
        <authorList>
            <person name="Goeker M."/>
        </authorList>
    </citation>
    <scope>NUCLEOTIDE SEQUENCE [LARGE SCALE GENOMIC DNA]</scope>
    <source>
        <strain evidence="12 13">DSM 26723</strain>
    </source>
</reference>
<keyword evidence="8 9" id="KW-0472">Membrane</keyword>
<dbReference type="PROSITE" id="PS50109">
    <property type="entry name" value="HIS_KIN"/>
    <property type="match status" value="1"/>
</dbReference>
<dbReference type="GO" id="GO:0000155">
    <property type="term" value="F:phosphorelay sensor kinase activity"/>
    <property type="evidence" value="ECO:0007669"/>
    <property type="project" value="InterPro"/>
</dbReference>
<gene>
    <name evidence="12" type="ORF">HNQ60_005181</name>
</gene>
<feature type="domain" description="PAS" evidence="11">
    <location>
        <begin position="304"/>
        <end position="340"/>
    </location>
</feature>
<feature type="transmembrane region" description="Helical" evidence="9">
    <location>
        <begin position="90"/>
        <end position="114"/>
    </location>
</feature>
<protein>
    <recommendedName>
        <fullName evidence="3">histidine kinase</fullName>
        <ecNumber evidence="3">2.7.13.3</ecNumber>
    </recommendedName>
</protein>
<dbReference type="Pfam" id="PF13188">
    <property type="entry name" value="PAS_8"/>
    <property type="match status" value="1"/>
</dbReference>
<dbReference type="InterPro" id="IPR003661">
    <property type="entry name" value="HisK_dim/P_dom"/>
</dbReference>
<dbReference type="InterPro" id="IPR036097">
    <property type="entry name" value="HisK_dim/P_sf"/>
</dbReference>
<dbReference type="SMART" id="SM00388">
    <property type="entry name" value="HisKA"/>
    <property type="match status" value="1"/>
</dbReference>
<dbReference type="AlphaFoldDB" id="A0A841HVH2"/>
<dbReference type="Gene3D" id="1.10.287.130">
    <property type="match status" value="1"/>
</dbReference>
<dbReference type="PROSITE" id="PS50112">
    <property type="entry name" value="PAS"/>
    <property type="match status" value="1"/>
</dbReference>
<evidence type="ECO:0000256" key="5">
    <source>
        <dbReference type="ARBA" id="ARBA00022553"/>
    </source>
</evidence>
<dbReference type="Pfam" id="PF05231">
    <property type="entry name" value="MASE1"/>
    <property type="match status" value="1"/>
</dbReference>
<evidence type="ECO:0000259" key="11">
    <source>
        <dbReference type="PROSITE" id="PS50112"/>
    </source>
</evidence>
<dbReference type="Gene3D" id="3.30.565.10">
    <property type="entry name" value="Histidine kinase-like ATPase, C-terminal domain"/>
    <property type="match status" value="1"/>
</dbReference>
<evidence type="ECO:0000256" key="7">
    <source>
        <dbReference type="ARBA" id="ARBA00022989"/>
    </source>
</evidence>
<feature type="transmembrane region" description="Helical" evidence="9">
    <location>
        <begin position="199"/>
        <end position="221"/>
    </location>
</feature>
<dbReference type="Pfam" id="PF02518">
    <property type="entry name" value="HATPase_c"/>
    <property type="match status" value="1"/>
</dbReference>
<dbReference type="InterPro" id="IPR000014">
    <property type="entry name" value="PAS"/>
</dbReference>
<sequence length="656" mass="71418">MATLPITRTWPRTWEPVAQVALYLALYLALHLLLVWLSFVRPLAPSITPWNPQAGLTLALLVWRGPRWLPAAAIATFLAESLVRIPSQPLLLHVAMSLWVACGYATMGVVIRSWRIAIPMATVVHAARLATTVAVGTAIVAAGYVGLLVATHVLPADTTLKALARHWIGDLNGVLTVAPLLIVAGHWREMARTLSGHHMEVFAQFASIALTLVIIFMLPAADQLRFFALLFVPLIWIALRWGWPGSILAALAIQIGFLIASQNEIPTPRFTDLQFLMLTLSLTALLLGAVVSERAGVLERMAIREAEQRAVLAMAPDAVLAVDAHGRIEMTNAAALRLFGERAEYGRLLAELLPGLQLVSEEGRGTLESQRADSQPFPAEIAWARLDPPANRGYLVTVRDATERRKAEQQLREHDAALARAMRFAAAGELASALAHELNQPITALVSYVRASKILADRQPADQEHLQDTLGKAAHEAIRASEVLRRLRNFYQGGAHKRETIDLDEICTAVVDAFQERLRRHNASLSVSIDPDIPTFEGDATHVEIALHNLLANAIDAVSQMPEGRRLIVLSASRSQRAATVRVDDSGPGMLPELRDKLFEPFVTSKPDGMGLGLAISRSLIRARGGELSCTSAGTLGGASFTMFLPFEFPTDSPTV</sequence>
<evidence type="ECO:0000313" key="13">
    <source>
        <dbReference type="Proteomes" id="UP000588068"/>
    </source>
</evidence>
<dbReference type="SUPFAM" id="SSF47384">
    <property type="entry name" value="Homodimeric domain of signal transducing histidine kinase"/>
    <property type="match status" value="1"/>
</dbReference>
<keyword evidence="4" id="KW-1003">Cell membrane</keyword>
<feature type="domain" description="Histidine kinase" evidence="10">
    <location>
        <begin position="433"/>
        <end position="649"/>
    </location>
</feature>
<proteinExistence type="predicted"/>
<dbReference type="InterPro" id="IPR035965">
    <property type="entry name" value="PAS-like_dom_sf"/>
</dbReference>
<dbReference type="InterPro" id="IPR004358">
    <property type="entry name" value="Sig_transdc_His_kin-like_C"/>
</dbReference>
<dbReference type="InterPro" id="IPR003594">
    <property type="entry name" value="HATPase_dom"/>
</dbReference>
<evidence type="ECO:0000256" key="8">
    <source>
        <dbReference type="ARBA" id="ARBA00023136"/>
    </source>
</evidence>
<accession>A0A841HVH2</accession>
<evidence type="ECO:0000256" key="9">
    <source>
        <dbReference type="SAM" id="Phobius"/>
    </source>
</evidence>
<keyword evidence="12" id="KW-0808">Transferase</keyword>
<dbReference type="SUPFAM" id="SSF55874">
    <property type="entry name" value="ATPase domain of HSP90 chaperone/DNA topoisomerase II/histidine kinase"/>
    <property type="match status" value="1"/>
</dbReference>
<evidence type="ECO:0000256" key="2">
    <source>
        <dbReference type="ARBA" id="ARBA00004651"/>
    </source>
</evidence>
<dbReference type="CDD" id="cd00082">
    <property type="entry name" value="HisKA"/>
    <property type="match status" value="1"/>
</dbReference>
<dbReference type="PRINTS" id="PR00344">
    <property type="entry name" value="BCTRLSENSOR"/>
</dbReference>
<feature type="transmembrane region" description="Helical" evidence="9">
    <location>
        <begin position="167"/>
        <end position="187"/>
    </location>
</feature>
<evidence type="ECO:0000256" key="1">
    <source>
        <dbReference type="ARBA" id="ARBA00000085"/>
    </source>
</evidence>
<comment type="subcellular location">
    <subcellularLocation>
        <location evidence="2">Cell membrane</location>
        <topology evidence="2">Multi-pass membrane protein</topology>
    </subcellularLocation>
</comment>
<evidence type="ECO:0000256" key="6">
    <source>
        <dbReference type="ARBA" id="ARBA00022692"/>
    </source>
</evidence>
<dbReference type="GO" id="GO:0005886">
    <property type="term" value="C:plasma membrane"/>
    <property type="evidence" value="ECO:0007669"/>
    <property type="project" value="UniProtKB-SubCell"/>
</dbReference>
<keyword evidence="6 9" id="KW-0812">Transmembrane</keyword>
<keyword evidence="12" id="KW-0418">Kinase</keyword>
<dbReference type="PANTHER" id="PTHR43065">
    <property type="entry name" value="SENSOR HISTIDINE KINASE"/>
    <property type="match status" value="1"/>
</dbReference>
<dbReference type="RefSeq" id="WP_184335652.1">
    <property type="nucleotide sequence ID" value="NZ_JACHHZ010000007.1"/>
</dbReference>
<keyword evidence="13" id="KW-1185">Reference proteome</keyword>
<dbReference type="EC" id="2.7.13.3" evidence="3"/>
<feature type="transmembrane region" description="Helical" evidence="9">
    <location>
        <begin position="273"/>
        <end position="291"/>
    </location>
</feature>
<dbReference type="CDD" id="cd00130">
    <property type="entry name" value="PAS"/>
    <property type="match status" value="1"/>
</dbReference>
<evidence type="ECO:0000256" key="4">
    <source>
        <dbReference type="ARBA" id="ARBA00022475"/>
    </source>
</evidence>
<feature type="transmembrane region" description="Helical" evidence="9">
    <location>
        <begin position="241"/>
        <end position="261"/>
    </location>
</feature>
<evidence type="ECO:0000313" key="12">
    <source>
        <dbReference type="EMBL" id="MBB6096259.1"/>
    </source>
</evidence>
<feature type="transmembrane region" description="Helical" evidence="9">
    <location>
        <begin position="20"/>
        <end position="44"/>
    </location>
</feature>
<dbReference type="InterPro" id="IPR007895">
    <property type="entry name" value="MASE1"/>
</dbReference>
<dbReference type="PANTHER" id="PTHR43065:SF42">
    <property type="entry name" value="TWO-COMPONENT SENSOR PPRA"/>
    <property type="match status" value="1"/>
</dbReference>
<feature type="transmembrane region" description="Helical" evidence="9">
    <location>
        <begin position="126"/>
        <end position="147"/>
    </location>
</feature>
<evidence type="ECO:0000259" key="10">
    <source>
        <dbReference type="PROSITE" id="PS50109"/>
    </source>
</evidence>
<dbReference type="Proteomes" id="UP000588068">
    <property type="component" value="Unassembled WGS sequence"/>
</dbReference>
<comment type="caution">
    <text evidence="12">The sequence shown here is derived from an EMBL/GenBank/DDBJ whole genome shotgun (WGS) entry which is preliminary data.</text>
</comment>
<dbReference type="InterPro" id="IPR005467">
    <property type="entry name" value="His_kinase_dom"/>
</dbReference>
<dbReference type="SMART" id="SM00091">
    <property type="entry name" value="PAS"/>
    <property type="match status" value="1"/>
</dbReference>
<dbReference type="InterPro" id="IPR036890">
    <property type="entry name" value="HATPase_C_sf"/>
</dbReference>
<dbReference type="SUPFAM" id="SSF55785">
    <property type="entry name" value="PYP-like sensor domain (PAS domain)"/>
    <property type="match status" value="1"/>
</dbReference>
<dbReference type="Gene3D" id="3.30.450.20">
    <property type="entry name" value="PAS domain"/>
    <property type="match status" value="1"/>
</dbReference>
<dbReference type="EMBL" id="JACHHZ010000007">
    <property type="protein sequence ID" value="MBB6096259.1"/>
    <property type="molecule type" value="Genomic_DNA"/>
</dbReference>
<name>A0A841HVH2_9GAMM</name>
<comment type="catalytic activity">
    <reaction evidence="1">
        <text>ATP + protein L-histidine = ADP + protein N-phospho-L-histidine.</text>
        <dbReference type="EC" id="2.7.13.3"/>
    </reaction>
</comment>